<evidence type="ECO:0000256" key="1">
    <source>
        <dbReference type="ARBA" id="ARBA00004651"/>
    </source>
</evidence>
<keyword evidence="2 6" id="KW-0812">Transmembrane</keyword>
<evidence type="ECO:0000256" key="7">
    <source>
        <dbReference type="SAM" id="SignalP"/>
    </source>
</evidence>
<feature type="transmembrane region" description="Helical" evidence="6">
    <location>
        <begin position="201"/>
        <end position="225"/>
    </location>
</feature>
<dbReference type="RefSeq" id="WP_345392435.1">
    <property type="nucleotide sequence ID" value="NZ_BAABHG010000005.1"/>
</dbReference>
<dbReference type="InterPro" id="IPR020846">
    <property type="entry name" value="MFS_dom"/>
</dbReference>
<keyword evidence="10" id="KW-1185">Reference proteome</keyword>
<evidence type="ECO:0000256" key="2">
    <source>
        <dbReference type="ARBA" id="ARBA00022692"/>
    </source>
</evidence>
<dbReference type="PANTHER" id="PTHR42910">
    <property type="entry name" value="TRANSPORTER SCO4007-RELATED"/>
    <property type="match status" value="1"/>
</dbReference>
<keyword evidence="4 6" id="KW-0472">Membrane</keyword>
<feature type="transmembrane region" description="Helical" evidence="6">
    <location>
        <begin position="161"/>
        <end position="180"/>
    </location>
</feature>
<name>A0ABW5GRB7_9PSEU</name>
<evidence type="ECO:0000313" key="9">
    <source>
        <dbReference type="EMBL" id="MFD2463097.1"/>
    </source>
</evidence>
<feature type="transmembrane region" description="Helical" evidence="6">
    <location>
        <begin position="268"/>
        <end position="288"/>
    </location>
</feature>
<sequence>MALTIGRRTLFATICAVAVASIYAAQPVLAQIGAELGVPEARLGWIVAAGQLGYLAGLAALVPLGDMVDRRKLVAGHLLLTAAGAVLAATATRTWTLLAGLVITGLFAVVVQVAVAYAAALSTPGERGRTLGVVTSGVVIGILGARAAAGALAALWGWRSVYVALAVFLVALGCLVLKTLPPDPRAGRVTYRRVLTSLGGLFREPLFLSRGLIAFFLFASFGALWSGLALPLAAAPWQLSTAQIGLFGLAGLFGALGAARAGRWADGGFAGVVTGGALVLLAASWLAIGQAAWSLWLVVLGVVVLDFAVQAVHVSNQHLLTAAHPDRTSSVVGGYMILYSLGSALGATTTTTAFAGAGWTGSSVLGAAFALCGLTVWVVSRRAATRLPASARPTCPRPSAWPRPGADGHGRLCE</sequence>
<evidence type="ECO:0000256" key="4">
    <source>
        <dbReference type="ARBA" id="ARBA00023136"/>
    </source>
</evidence>
<feature type="domain" description="Major facilitator superfamily (MFS) profile" evidence="8">
    <location>
        <begin position="1"/>
        <end position="384"/>
    </location>
</feature>
<proteinExistence type="predicted"/>
<dbReference type="EMBL" id="JBHUKU010000020">
    <property type="protein sequence ID" value="MFD2463097.1"/>
    <property type="molecule type" value="Genomic_DNA"/>
</dbReference>
<feature type="region of interest" description="Disordered" evidence="5">
    <location>
        <begin position="390"/>
        <end position="414"/>
    </location>
</feature>
<protein>
    <submittedName>
        <fullName evidence="9">MFS transporter</fullName>
    </submittedName>
</protein>
<keyword evidence="7" id="KW-0732">Signal</keyword>
<dbReference type="InterPro" id="IPR011701">
    <property type="entry name" value="MFS"/>
</dbReference>
<reference evidence="10" key="1">
    <citation type="journal article" date="2019" name="Int. J. Syst. Evol. Microbiol.">
        <title>The Global Catalogue of Microorganisms (GCM) 10K type strain sequencing project: providing services to taxonomists for standard genome sequencing and annotation.</title>
        <authorList>
            <consortium name="The Broad Institute Genomics Platform"/>
            <consortium name="The Broad Institute Genome Sequencing Center for Infectious Disease"/>
            <person name="Wu L."/>
            <person name="Ma J."/>
        </authorList>
    </citation>
    <scope>NUCLEOTIDE SEQUENCE [LARGE SCALE GENOMIC DNA]</scope>
    <source>
        <strain evidence="10">CGMCC 4.7643</strain>
    </source>
</reference>
<dbReference type="Proteomes" id="UP001597419">
    <property type="component" value="Unassembled WGS sequence"/>
</dbReference>
<evidence type="ECO:0000313" key="10">
    <source>
        <dbReference type="Proteomes" id="UP001597419"/>
    </source>
</evidence>
<dbReference type="InterPro" id="IPR036259">
    <property type="entry name" value="MFS_trans_sf"/>
</dbReference>
<feature type="transmembrane region" description="Helical" evidence="6">
    <location>
        <begin position="73"/>
        <end position="91"/>
    </location>
</feature>
<evidence type="ECO:0000256" key="6">
    <source>
        <dbReference type="SAM" id="Phobius"/>
    </source>
</evidence>
<dbReference type="PROSITE" id="PS50850">
    <property type="entry name" value="MFS"/>
    <property type="match status" value="1"/>
</dbReference>
<gene>
    <name evidence="9" type="ORF">ACFSYJ_31115</name>
</gene>
<feature type="signal peptide" evidence="7">
    <location>
        <begin position="1"/>
        <end position="30"/>
    </location>
</feature>
<dbReference type="PANTHER" id="PTHR42910:SF1">
    <property type="entry name" value="MAJOR FACILITATOR SUPERFAMILY (MFS) PROFILE DOMAIN-CONTAINING PROTEIN"/>
    <property type="match status" value="1"/>
</dbReference>
<feature type="transmembrane region" description="Helical" evidence="6">
    <location>
        <begin position="46"/>
        <end position="64"/>
    </location>
</feature>
<dbReference type="Gene3D" id="1.20.1250.20">
    <property type="entry name" value="MFS general substrate transporter like domains"/>
    <property type="match status" value="1"/>
</dbReference>
<feature type="transmembrane region" description="Helical" evidence="6">
    <location>
        <begin position="363"/>
        <end position="380"/>
    </location>
</feature>
<feature type="transmembrane region" description="Helical" evidence="6">
    <location>
        <begin position="97"/>
        <end position="119"/>
    </location>
</feature>
<accession>A0ABW5GRB7</accession>
<evidence type="ECO:0000256" key="3">
    <source>
        <dbReference type="ARBA" id="ARBA00022989"/>
    </source>
</evidence>
<comment type="caution">
    <text evidence="9">The sequence shown here is derived from an EMBL/GenBank/DDBJ whole genome shotgun (WGS) entry which is preliminary data.</text>
</comment>
<evidence type="ECO:0000259" key="8">
    <source>
        <dbReference type="PROSITE" id="PS50850"/>
    </source>
</evidence>
<feature type="transmembrane region" description="Helical" evidence="6">
    <location>
        <begin position="294"/>
        <end position="314"/>
    </location>
</feature>
<feature type="transmembrane region" description="Helical" evidence="6">
    <location>
        <begin position="131"/>
        <end position="155"/>
    </location>
</feature>
<organism evidence="9 10">
    <name type="scientific">Amycolatopsis samaneae</name>
    <dbReference type="NCBI Taxonomy" id="664691"/>
    <lineage>
        <taxon>Bacteria</taxon>
        <taxon>Bacillati</taxon>
        <taxon>Actinomycetota</taxon>
        <taxon>Actinomycetes</taxon>
        <taxon>Pseudonocardiales</taxon>
        <taxon>Pseudonocardiaceae</taxon>
        <taxon>Amycolatopsis</taxon>
    </lineage>
</organism>
<feature type="chain" id="PRO_5046794170" evidence="7">
    <location>
        <begin position="31"/>
        <end position="414"/>
    </location>
</feature>
<feature type="transmembrane region" description="Helical" evidence="6">
    <location>
        <begin position="335"/>
        <end position="357"/>
    </location>
</feature>
<evidence type="ECO:0000256" key="5">
    <source>
        <dbReference type="SAM" id="MobiDB-lite"/>
    </source>
</evidence>
<dbReference type="Pfam" id="PF07690">
    <property type="entry name" value="MFS_1"/>
    <property type="match status" value="1"/>
</dbReference>
<keyword evidence="3 6" id="KW-1133">Transmembrane helix</keyword>
<dbReference type="SUPFAM" id="SSF103473">
    <property type="entry name" value="MFS general substrate transporter"/>
    <property type="match status" value="1"/>
</dbReference>
<feature type="transmembrane region" description="Helical" evidence="6">
    <location>
        <begin position="237"/>
        <end position="256"/>
    </location>
</feature>
<comment type="subcellular location">
    <subcellularLocation>
        <location evidence="1">Cell membrane</location>
        <topology evidence="1">Multi-pass membrane protein</topology>
    </subcellularLocation>
</comment>